<protein>
    <recommendedName>
        <fullName evidence="2">dihydrofolate reductase</fullName>
        <ecNumber evidence="2">1.5.1.3</ecNumber>
    </recommendedName>
</protein>
<dbReference type="InterPro" id="IPR024072">
    <property type="entry name" value="DHFR-like_dom_sf"/>
</dbReference>
<dbReference type="EMBL" id="KT070866">
    <property type="protein sequence ID" value="AKQ08222.1"/>
    <property type="molecule type" value="Genomic_DNA"/>
</dbReference>
<dbReference type="Proteomes" id="UP000224963">
    <property type="component" value="Segment"/>
</dbReference>
<evidence type="ECO:0000259" key="6">
    <source>
        <dbReference type="PROSITE" id="PS51330"/>
    </source>
</evidence>
<dbReference type="CDD" id="cd00209">
    <property type="entry name" value="DHFR"/>
    <property type="match status" value="1"/>
</dbReference>
<dbReference type="GO" id="GO:0046452">
    <property type="term" value="P:dihydrofolate metabolic process"/>
    <property type="evidence" value="ECO:0007669"/>
    <property type="project" value="TreeGrafter"/>
</dbReference>
<dbReference type="PANTHER" id="PTHR48069">
    <property type="entry name" value="DIHYDROFOLATE REDUCTASE"/>
    <property type="match status" value="1"/>
</dbReference>
<proteinExistence type="predicted"/>
<evidence type="ECO:0000313" key="7">
    <source>
        <dbReference type="EMBL" id="AKQ08222.1"/>
    </source>
</evidence>
<dbReference type="GO" id="GO:0046655">
    <property type="term" value="P:folic acid metabolic process"/>
    <property type="evidence" value="ECO:0007669"/>
    <property type="project" value="TreeGrafter"/>
</dbReference>
<dbReference type="PRINTS" id="PR00070">
    <property type="entry name" value="DHFR"/>
</dbReference>
<keyword evidence="5" id="KW-0560">Oxidoreductase</keyword>
<sequence>MIKMILACDLNGVIGNNGELPWGRSLPYDLNRFKELTEGHIVVMGRKTFESLGSKPLPNRENVVLTSNPAAYKNGKYLYHVDSVGRVFNEYDLVLGNQDLWIIGGMNVYKQFMPYVQEIHLTEVQAEFKGDTGLDSEFVDELESNFSLYTMSAKGKDSENKYSMAFRKYVRVKGEYKQ</sequence>
<keyword evidence="3" id="KW-0554">One-carbon metabolism</keyword>
<dbReference type="Gene3D" id="3.40.430.10">
    <property type="entry name" value="Dihydrofolate Reductase, subunit A"/>
    <property type="match status" value="1"/>
</dbReference>
<dbReference type="EC" id="1.5.1.3" evidence="2"/>
<dbReference type="SUPFAM" id="SSF53597">
    <property type="entry name" value="Dihydrofolate reductase-like"/>
    <property type="match status" value="1"/>
</dbReference>
<feature type="domain" description="DHFR" evidence="6">
    <location>
        <begin position="1"/>
        <end position="171"/>
    </location>
</feature>
<keyword evidence="4" id="KW-0521">NADP</keyword>
<dbReference type="InterPro" id="IPR001796">
    <property type="entry name" value="DHFR_dom"/>
</dbReference>
<evidence type="ECO:0000256" key="4">
    <source>
        <dbReference type="ARBA" id="ARBA00022857"/>
    </source>
</evidence>
<keyword evidence="8" id="KW-1185">Reference proteome</keyword>
<dbReference type="Pfam" id="PF00186">
    <property type="entry name" value="DHFR_1"/>
    <property type="match status" value="1"/>
</dbReference>
<accession>A0A1D6X864</accession>
<organism evidence="7 8">
    <name type="scientific">Bacillus phage PBC4</name>
    <dbReference type="NCBI Taxonomy" id="1675028"/>
    <lineage>
        <taxon>Viruses</taxon>
        <taxon>Duplodnaviria</taxon>
        <taxon>Heunggongvirae</taxon>
        <taxon>Uroviricota</taxon>
        <taxon>Caudoviricetes</taxon>
        <taxon>Sejongvirinae</taxon>
        <taxon>Yihwangvirus</taxon>
        <taxon>Yihwangvirus PBC4</taxon>
    </lineage>
</organism>
<reference evidence="7 8" key="1">
    <citation type="journal article" date="2016" name="FEMS Microbiol. Lett.">
        <title>Characterization of LysPBC4, a novel Bacillus cereus-specific endolysin of bacteriophage PBC4.</title>
        <authorList>
            <person name="Na H."/>
            <person name="Kong M."/>
            <person name="Ryu S."/>
        </authorList>
    </citation>
    <scope>NUCLEOTIDE SEQUENCE [LARGE SCALE GENOMIC DNA]</scope>
</reference>
<dbReference type="PANTHER" id="PTHR48069:SF3">
    <property type="entry name" value="DIHYDROFOLATE REDUCTASE"/>
    <property type="match status" value="1"/>
</dbReference>
<dbReference type="GO" id="GO:0004146">
    <property type="term" value="F:dihydrofolate reductase activity"/>
    <property type="evidence" value="ECO:0007669"/>
    <property type="project" value="UniProtKB-EC"/>
</dbReference>
<gene>
    <name evidence="7" type="ORF">PBC4_030</name>
</gene>
<dbReference type="GO" id="GO:0050661">
    <property type="term" value="F:NADP binding"/>
    <property type="evidence" value="ECO:0007669"/>
    <property type="project" value="InterPro"/>
</dbReference>
<name>A0A1D6X864_9CAUD</name>
<dbReference type="PIRSF" id="PIRSF000194">
    <property type="entry name" value="DHFR"/>
    <property type="match status" value="1"/>
</dbReference>
<dbReference type="GO" id="GO:0046654">
    <property type="term" value="P:tetrahydrofolate biosynthetic process"/>
    <property type="evidence" value="ECO:0007669"/>
    <property type="project" value="InterPro"/>
</dbReference>
<evidence type="ECO:0000256" key="5">
    <source>
        <dbReference type="ARBA" id="ARBA00023002"/>
    </source>
</evidence>
<evidence type="ECO:0000256" key="3">
    <source>
        <dbReference type="ARBA" id="ARBA00022563"/>
    </source>
</evidence>
<comment type="pathway">
    <text evidence="1">Cofactor biosynthesis; tetrahydrofolate biosynthesis; 5,6,7,8-tetrahydrofolate from 7,8-dihydrofolate: step 1/1.</text>
</comment>
<dbReference type="InterPro" id="IPR012259">
    <property type="entry name" value="DHFR"/>
</dbReference>
<dbReference type="GO" id="GO:0006730">
    <property type="term" value="P:one-carbon metabolic process"/>
    <property type="evidence" value="ECO:0007669"/>
    <property type="project" value="UniProtKB-KW"/>
</dbReference>
<dbReference type="PROSITE" id="PS51330">
    <property type="entry name" value="DHFR_2"/>
    <property type="match status" value="1"/>
</dbReference>
<evidence type="ECO:0000256" key="2">
    <source>
        <dbReference type="ARBA" id="ARBA00012856"/>
    </source>
</evidence>
<evidence type="ECO:0000313" key="8">
    <source>
        <dbReference type="Proteomes" id="UP000224963"/>
    </source>
</evidence>
<evidence type="ECO:0000256" key="1">
    <source>
        <dbReference type="ARBA" id="ARBA00004903"/>
    </source>
</evidence>